<dbReference type="OrthoDB" id="3041643at2759"/>
<feature type="region of interest" description="Disordered" evidence="1">
    <location>
        <begin position="254"/>
        <end position="290"/>
    </location>
</feature>
<feature type="compositionally biased region" description="Basic and acidic residues" evidence="1">
    <location>
        <begin position="280"/>
        <end position="290"/>
    </location>
</feature>
<feature type="compositionally biased region" description="Polar residues" evidence="1">
    <location>
        <begin position="255"/>
        <end position="275"/>
    </location>
</feature>
<sequence>MFGLSRAPLLKNSWRNIISFPLLFATARPPTVNRGARRLISLWCKMFSVEAIPGVSIVIRSKDPNFSPENMVFVTEYSGMGGGQPSAHQNGQLIRISVMNPNSASAGRQKATLPISPVSSYENMTRIPSPSSTSYPANPHTGYPSPSPSLVHQIPFPSSDAGSSHTSSSSNQSDILDFSDFAFGEALSNFQDAFPSNYGDLSSVLGGAGSSSSDQLRSSQQYYSTDSLINSSSYSIPSTSSFLTTAPMIHDLSPLSPTSHSNPLATPLTRTTPSEFTPADTKDAKSDLPENITDKYTKTVINRKSDYC</sequence>
<organism evidence="2 3">
    <name type="scientific">Ephemerocybe angulata</name>
    <dbReference type="NCBI Taxonomy" id="980116"/>
    <lineage>
        <taxon>Eukaryota</taxon>
        <taxon>Fungi</taxon>
        <taxon>Dikarya</taxon>
        <taxon>Basidiomycota</taxon>
        <taxon>Agaricomycotina</taxon>
        <taxon>Agaricomycetes</taxon>
        <taxon>Agaricomycetidae</taxon>
        <taxon>Agaricales</taxon>
        <taxon>Agaricineae</taxon>
        <taxon>Psathyrellaceae</taxon>
        <taxon>Ephemerocybe</taxon>
    </lineage>
</organism>
<feature type="region of interest" description="Disordered" evidence="1">
    <location>
        <begin position="102"/>
        <end position="171"/>
    </location>
</feature>
<dbReference type="AlphaFoldDB" id="A0A8H5BM43"/>
<evidence type="ECO:0000313" key="2">
    <source>
        <dbReference type="EMBL" id="KAF5325892.1"/>
    </source>
</evidence>
<reference evidence="2 3" key="1">
    <citation type="journal article" date="2020" name="ISME J.">
        <title>Uncovering the hidden diversity of litter-decomposition mechanisms in mushroom-forming fungi.</title>
        <authorList>
            <person name="Floudas D."/>
            <person name="Bentzer J."/>
            <person name="Ahren D."/>
            <person name="Johansson T."/>
            <person name="Persson P."/>
            <person name="Tunlid A."/>
        </authorList>
    </citation>
    <scope>NUCLEOTIDE SEQUENCE [LARGE SCALE GENOMIC DNA]</scope>
    <source>
        <strain evidence="2 3">CBS 175.51</strain>
    </source>
</reference>
<evidence type="ECO:0000313" key="3">
    <source>
        <dbReference type="Proteomes" id="UP000541558"/>
    </source>
</evidence>
<dbReference type="Proteomes" id="UP000541558">
    <property type="component" value="Unassembled WGS sequence"/>
</dbReference>
<evidence type="ECO:0000256" key="1">
    <source>
        <dbReference type="SAM" id="MobiDB-lite"/>
    </source>
</evidence>
<protein>
    <submittedName>
        <fullName evidence="2">Uncharacterized protein</fullName>
    </submittedName>
</protein>
<name>A0A8H5BM43_9AGAR</name>
<keyword evidence="3" id="KW-1185">Reference proteome</keyword>
<proteinExistence type="predicted"/>
<accession>A0A8H5BM43</accession>
<gene>
    <name evidence="2" type="ORF">D9611_001035</name>
</gene>
<feature type="compositionally biased region" description="Low complexity" evidence="1">
    <location>
        <begin position="158"/>
        <end position="171"/>
    </location>
</feature>
<dbReference type="EMBL" id="JAACJK010000163">
    <property type="protein sequence ID" value="KAF5325892.1"/>
    <property type="molecule type" value="Genomic_DNA"/>
</dbReference>
<comment type="caution">
    <text evidence="2">The sequence shown here is derived from an EMBL/GenBank/DDBJ whole genome shotgun (WGS) entry which is preliminary data.</text>
</comment>
<feature type="compositionally biased region" description="Polar residues" evidence="1">
    <location>
        <begin position="117"/>
        <end position="136"/>
    </location>
</feature>